<reference evidence="6 7" key="2">
    <citation type="journal article" date="2016" name="Genome Announc.">
        <title>Complete Genome Sequence of the Highly Virulent Aeromonas schubertii Strain WL1483, Isolated from Diseased Snakehead Fish (Channa argus) in China.</title>
        <authorList>
            <person name="Liu L."/>
            <person name="Li N."/>
            <person name="Zhang D."/>
            <person name="Fu X."/>
            <person name="Shi C."/>
            <person name="Lin Q."/>
            <person name="Hao G."/>
        </authorList>
    </citation>
    <scope>NUCLEOTIDE SEQUENCE [LARGE SCALE GENOMIC DNA]</scope>
    <source>
        <strain evidence="6 7">WL1483</strain>
    </source>
</reference>
<dbReference type="InterPro" id="IPR006379">
    <property type="entry name" value="HAD-SF_hydro_IIB"/>
</dbReference>
<proteinExistence type="inferred from homology"/>
<dbReference type="InterPro" id="IPR023214">
    <property type="entry name" value="HAD_sf"/>
</dbReference>
<dbReference type="NCBIfam" id="TIGR01484">
    <property type="entry name" value="HAD-SF-IIB"/>
    <property type="match status" value="1"/>
</dbReference>
<accession>A0A0S2SE92</accession>
<dbReference type="SFLD" id="SFLDG01144">
    <property type="entry name" value="C2.B.4:_PGP_Like"/>
    <property type="match status" value="1"/>
</dbReference>
<evidence type="ECO:0000256" key="3">
    <source>
        <dbReference type="ARBA" id="ARBA00022801"/>
    </source>
</evidence>
<dbReference type="Pfam" id="PF08282">
    <property type="entry name" value="Hydrolase_3"/>
    <property type="match status" value="1"/>
</dbReference>
<keyword evidence="2" id="KW-0479">Metal-binding</keyword>
<gene>
    <name evidence="6" type="primary">yigL</name>
    <name evidence="6" type="ORF">WL1483_605</name>
</gene>
<dbReference type="PANTHER" id="PTHR47267">
    <property type="match status" value="1"/>
</dbReference>
<dbReference type="PROSITE" id="PS01228">
    <property type="entry name" value="COF_1"/>
    <property type="match status" value="1"/>
</dbReference>
<evidence type="ECO:0000256" key="4">
    <source>
        <dbReference type="ARBA" id="ARBA00022842"/>
    </source>
</evidence>
<evidence type="ECO:0000256" key="1">
    <source>
        <dbReference type="ARBA" id="ARBA00001946"/>
    </source>
</evidence>
<dbReference type="EMBL" id="CP013067">
    <property type="protein sequence ID" value="ALP40024.1"/>
    <property type="molecule type" value="Genomic_DNA"/>
</dbReference>
<reference evidence="7" key="1">
    <citation type="submission" date="2015-10" db="EMBL/GenBank/DDBJ databases">
        <title>Complete Genome Sequence of Aeromonas schubertii strain WL1483.</title>
        <authorList>
            <person name="Liu L."/>
        </authorList>
    </citation>
    <scope>NUCLEOTIDE SEQUENCE [LARGE SCALE GENOMIC DNA]</scope>
    <source>
        <strain evidence="7">WL1483</strain>
    </source>
</reference>
<comment type="cofactor">
    <cofactor evidence="1">
        <name>Mg(2+)</name>
        <dbReference type="ChEBI" id="CHEBI:18420"/>
    </cofactor>
</comment>
<evidence type="ECO:0000256" key="5">
    <source>
        <dbReference type="ARBA" id="ARBA00034778"/>
    </source>
</evidence>
<dbReference type="GO" id="GO:0016791">
    <property type="term" value="F:phosphatase activity"/>
    <property type="evidence" value="ECO:0007669"/>
    <property type="project" value="UniProtKB-ARBA"/>
</dbReference>
<dbReference type="CDD" id="cd07516">
    <property type="entry name" value="HAD_Pase"/>
    <property type="match status" value="1"/>
</dbReference>
<evidence type="ECO:0000313" key="7">
    <source>
        <dbReference type="Proteomes" id="UP000058114"/>
    </source>
</evidence>
<dbReference type="SUPFAM" id="SSF56784">
    <property type="entry name" value="HAD-like"/>
    <property type="match status" value="1"/>
</dbReference>
<sequence length="285" mass="32299">MGWREQVLYTAPAFIRNPEVMMYKVVVSDLDGTLLNGAHQISARTRDTLHRLVQQGVKFVMATGRHYVDVRHIRDTLGLDIDLITSNGAVVHDPSNRLVFNQTIADETARELVTLARDPAIHLNVYYGEEWLVEEEMPWLLQFHSESGFTYRKVEFATHPMDKINKVFYIGDHQKLLTIEQQLKARYQDSLNITFSLPDCLEVMHGEVNKGSAVRAVLAKNGLTLEHAIAFGDGMNDFEMLSMVGHGVVMGNAHDRLLQALPDHQRTLTSDEDGVAHYLERCFAL</sequence>
<dbReference type="SFLD" id="SFLDG01140">
    <property type="entry name" value="C2.B:_Phosphomannomutase_and_P"/>
    <property type="match status" value="1"/>
</dbReference>
<dbReference type="Gene3D" id="3.40.50.1000">
    <property type="entry name" value="HAD superfamily/HAD-like"/>
    <property type="match status" value="1"/>
</dbReference>
<dbReference type="PANTHER" id="PTHR47267:SF4">
    <property type="entry name" value="PYRIDOXAL PHOSPHATE PHOSPHATASE YIGL"/>
    <property type="match status" value="1"/>
</dbReference>
<dbReference type="NCBIfam" id="TIGR00099">
    <property type="entry name" value="Cof-subfamily"/>
    <property type="match status" value="1"/>
</dbReference>
<dbReference type="InterPro" id="IPR036412">
    <property type="entry name" value="HAD-like_sf"/>
</dbReference>
<protein>
    <submittedName>
        <fullName evidence="6">Cof family hydrolase</fullName>
    </submittedName>
</protein>
<dbReference type="Gene3D" id="3.30.1240.10">
    <property type="match status" value="1"/>
</dbReference>
<keyword evidence="3 6" id="KW-0378">Hydrolase</keyword>
<keyword evidence="4" id="KW-0460">Magnesium</keyword>
<evidence type="ECO:0000313" key="6">
    <source>
        <dbReference type="EMBL" id="ALP40024.1"/>
    </source>
</evidence>
<evidence type="ECO:0000256" key="2">
    <source>
        <dbReference type="ARBA" id="ARBA00022723"/>
    </source>
</evidence>
<dbReference type="InterPro" id="IPR000150">
    <property type="entry name" value="Cof"/>
</dbReference>
<dbReference type="PATRIC" id="fig|652.5.peg.250"/>
<dbReference type="KEGG" id="asr:WL1483_605"/>
<dbReference type="SFLD" id="SFLDS00003">
    <property type="entry name" value="Haloacid_Dehalogenase"/>
    <property type="match status" value="1"/>
</dbReference>
<dbReference type="PROSITE" id="PS01229">
    <property type="entry name" value="COF_2"/>
    <property type="match status" value="1"/>
</dbReference>
<dbReference type="GO" id="GO:0000287">
    <property type="term" value="F:magnesium ion binding"/>
    <property type="evidence" value="ECO:0007669"/>
    <property type="project" value="UniProtKB-ARBA"/>
</dbReference>
<organism evidence="6 7">
    <name type="scientific">Aeromonas schubertii</name>
    <dbReference type="NCBI Taxonomy" id="652"/>
    <lineage>
        <taxon>Bacteria</taxon>
        <taxon>Pseudomonadati</taxon>
        <taxon>Pseudomonadota</taxon>
        <taxon>Gammaproteobacteria</taxon>
        <taxon>Aeromonadales</taxon>
        <taxon>Aeromonadaceae</taxon>
        <taxon>Aeromonas</taxon>
    </lineage>
</organism>
<name>A0A0S2SE92_9GAMM</name>
<dbReference type="Proteomes" id="UP000058114">
    <property type="component" value="Chromosome"/>
</dbReference>
<comment type="similarity">
    <text evidence="5">Belongs to the HAD-like hydrolase superfamily. Cof family.</text>
</comment>
<dbReference type="AlphaFoldDB" id="A0A0S2SE92"/>